<keyword evidence="1" id="KW-0812">Transmembrane</keyword>
<sequence length="224" mass="25475">MNDKSQLSIPIIISILSLLAFSFMAFIVRVNKIVQFDSTVISFVQGLENSALTVVMKVFTFIGDTKAVIVLSILVIIFLYVVLKHRIELILFIVAIIGSAMLNQLLKYSFQRARPELHRLIEIESYSFPSGHAMNAFTVYTVISFLLWRHIPSRAGRTTLIIISALMIFSIGISRIYLGVHYPSDIIAGYFASGCWLGMVIWFFQRYQESRSRKRTYKTSTSKG</sequence>
<reference evidence="3 4" key="1">
    <citation type="submission" date="2015-09" db="EMBL/GenBank/DDBJ databases">
        <title>Genome sequencing project for genomic taxonomy and phylogenomics of Bacillus-like bacteria.</title>
        <authorList>
            <person name="Liu B."/>
            <person name="Wang J."/>
            <person name="Zhu Y."/>
            <person name="Liu G."/>
            <person name="Chen Q."/>
            <person name="Chen Z."/>
            <person name="Lan J."/>
            <person name="Che J."/>
            <person name="Ge C."/>
            <person name="Shi H."/>
            <person name="Pan Z."/>
            <person name="Liu X."/>
        </authorList>
    </citation>
    <scope>NUCLEOTIDE SEQUENCE [LARGE SCALE GENOMIC DNA]</scope>
    <source>
        <strain evidence="3 4">FJAT-18043</strain>
    </source>
</reference>
<dbReference type="PATRIC" id="fig|1637975.4.peg.505"/>
<accession>A0A0Q3QJB1</accession>
<dbReference type="Pfam" id="PF01569">
    <property type="entry name" value="PAP2"/>
    <property type="match status" value="1"/>
</dbReference>
<protein>
    <submittedName>
        <fullName evidence="3">Phosphoesterase PA-phosphatase</fullName>
    </submittedName>
</protein>
<dbReference type="SMART" id="SM00014">
    <property type="entry name" value="acidPPc"/>
    <property type="match status" value="1"/>
</dbReference>
<evidence type="ECO:0000313" key="4">
    <source>
        <dbReference type="Proteomes" id="UP000050996"/>
    </source>
</evidence>
<feature type="transmembrane region" description="Helical" evidence="1">
    <location>
        <begin position="186"/>
        <end position="204"/>
    </location>
</feature>
<feature type="domain" description="Phosphatidic acid phosphatase type 2/haloperoxidase" evidence="2">
    <location>
        <begin position="87"/>
        <end position="201"/>
    </location>
</feature>
<dbReference type="SUPFAM" id="SSF48317">
    <property type="entry name" value="Acid phosphatase/Vanadium-dependent haloperoxidase"/>
    <property type="match status" value="1"/>
</dbReference>
<dbReference type="CDD" id="cd03392">
    <property type="entry name" value="PAP2_like_2"/>
    <property type="match status" value="1"/>
</dbReference>
<dbReference type="STRING" id="1637975.AN957_04125"/>
<feature type="transmembrane region" description="Helical" evidence="1">
    <location>
        <begin position="160"/>
        <end position="180"/>
    </location>
</feature>
<feature type="transmembrane region" description="Helical" evidence="1">
    <location>
        <begin position="89"/>
        <end position="106"/>
    </location>
</feature>
<name>A0A0Q3QJB1_9BACI</name>
<dbReference type="PANTHER" id="PTHR14969">
    <property type="entry name" value="SPHINGOSINE-1-PHOSPHATE PHOSPHOHYDROLASE"/>
    <property type="match status" value="1"/>
</dbReference>
<evidence type="ECO:0000259" key="2">
    <source>
        <dbReference type="SMART" id="SM00014"/>
    </source>
</evidence>
<feature type="transmembrane region" description="Helical" evidence="1">
    <location>
        <begin position="58"/>
        <end position="82"/>
    </location>
</feature>
<dbReference type="Gene3D" id="1.20.144.10">
    <property type="entry name" value="Phosphatidic acid phosphatase type 2/haloperoxidase"/>
    <property type="match status" value="2"/>
</dbReference>
<comment type="caution">
    <text evidence="3">The sequence shown here is derived from an EMBL/GenBank/DDBJ whole genome shotgun (WGS) entry which is preliminary data.</text>
</comment>
<organism evidence="3 4">
    <name type="scientific">Cytobacillus solani</name>
    <dbReference type="NCBI Taxonomy" id="1637975"/>
    <lineage>
        <taxon>Bacteria</taxon>
        <taxon>Bacillati</taxon>
        <taxon>Bacillota</taxon>
        <taxon>Bacilli</taxon>
        <taxon>Bacillales</taxon>
        <taxon>Bacillaceae</taxon>
        <taxon>Cytobacillus</taxon>
    </lineage>
</organism>
<dbReference type="PANTHER" id="PTHR14969:SF13">
    <property type="entry name" value="AT30094P"/>
    <property type="match status" value="1"/>
</dbReference>
<dbReference type="InterPro" id="IPR036938">
    <property type="entry name" value="PAP2/HPO_sf"/>
</dbReference>
<dbReference type="Proteomes" id="UP000050996">
    <property type="component" value="Unassembled WGS sequence"/>
</dbReference>
<feature type="transmembrane region" description="Helical" evidence="1">
    <location>
        <begin position="7"/>
        <end position="28"/>
    </location>
</feature>
<feature type="transmembrane region" description="Helical" evidence="1">
    <location>
        <begin position="126"/>
        <end position="148"/>
    </location>
</feature>
<proteinExistence type="predicted"/>
<evidence type="ECO:0000256" key="1">
    <source>
        <dbReference type="SAM" id="Phobius"/>
    </source>
</evidence>
<dbReference type="EMBL" id="LJIX01000006">
    <property type="protein sequence ID" value="KQL17873.1"/>
    <property type="molecule type" value="Genomic_DNA"/>
</dbReference>
<gene>
    <name evidence="3" type="ORF">AN957_04125</name>
</gene>
<dbReference type="RefSeq" id="WP_056682473.1">
    <property type="nucleotide sequence ID" value="NZ_CP085712.1"/>
</dbReference>
<keyword evidence="1" id="KW-0472">Membrane</keyword>
<keyword evidence="4" id="KW-1185">Reference proteome</keyword>
<evidence type="ECO:0000313" key="3">
    <source>
        <dbReference type="EMBL" id="KQL17873.1"/>
    </source>
</evidence>
<dbReference type="InterPro" id="IPR000326">
    <property type="entry name" value="PAP2/HPO"/>
</dbReference>
<keyword evidence="1" id="KW-1133">Transmembrane helix</keyword>
<dbReference type="AlphaFoldDB" id="A0A0Q3QJB1"/>